<dbReference type="InterPro" id="IPR001444">
    <property type="entry name" value="Flag_bb_rod_N"/>
</dbReference>
<proteinExistence type="inferred from homology"/>
<evidence type="ECO:0000259" key="6">
    <source>
        <dbReference type="Pfam" id="PF00460"/>
    </source>
</evidence>
<dbReference type="AlphaFoldDB" id="A0A2S4JYY5"/>
<dbReference type="InterPro" id="IPR010930">
    <property type="entry name" value="Flg_bb/hook_C_dom"/>
</dbReference>
<accession>A0A2S4JYY5</accession>
<evidence type="ECO:0000256" key="5">
    <source>
        <dbReference type="RuleBase" id="RU362116"/>
    </source>
</evidence>
<gene>
    <name evidence="10" type="ORF">AU468_02585</name>
</gene>
<dbReference type="EMBL" id="LPWH01000007">
    <property type="protein sequence ID" value="POR04719.1"/>
    <property type="molecule type" value="Genomic_DNA"/>
</dbReference>
<evidence type="ECO:0000256" key="4">
    <source>
        <dbReference type="ARBA" id="ARBA00023143"/>
    </source>
</evidence>
<keyword evidence="10" id="KW-0969">Cilium</keyword>
<name>A0A2S4JYY5_9SPIO</name>
<keyword evidence="4 5" id="KW-0975">Bacterial flagellum</keyword>
<sequence>MMRSLYSGVSGLQNHQTRMDVIGNNISNVNTTGFKRGRVNFQDMISQMMQGPARPGERVGGVNPQQVGLGMQVATIDTLHTQGSLQTTGVKSDLAIQGEGFFVLRAGEENYYTRAGAFGLDAQGNLVNPASGMRVQGWQAQTVDGQTMVNTSARVEDLVIPVGSKDPAQATSEVFLASNLNKNTPLIPEDATDAQIMEGTWTAEYDIYDSFGNTHTLRIDFTRNPDAENQWIATTTLAPEGDEVIPQQLSVGGVDSLDGGTFIIEFANDGTLQSVQNAEGGLVNDDDLGVQVTFEVPRSSIPLDPETGLPLDEVEVQTFNLNLGRAGAFVDSMTQYASESSTKVFNQNGFTMGYLEDYRIDQSGIITGIYSNGNNRTLGQVALASFTNPGGLEKTGETNFQVSINSGLPDIAPVGVAGKGTVIAGALEMSNVDLSEQFTDMIVTQRGFQANSKTIQTADQLLQEVLTLKR</sequence>
<dbReference type="PROSITE" id="PS00588">
    <property type="entry name" value="FLAGELLA_BB_ROD"/>
    <property type="match status" value="1"/>
</dbReference>
<dbReference type="GO" id="GO:0009424">
    <property type="term" value="C:bacterial-type flagellum hook"/>
    <property type="evidence" value="ECO:0007669"/>
    <property type="project" value="TreeGrafter"/>
</dbReference>
<dbReference type="Proteomes" id="UP000237350">
    <property type="component" value="Unassembled WGS sequence"/>
</dbReference>
<organism evidence="10 11">
    <name type="scientific">Alkalispirochaeta sphaeroplastigenens</name>
    <dbReference type="NCBI Taxonomy" id="1187066"/>
    <lineage>
        <taxon>Bacteria</taxon>
        <taxon>Pseudomonadati</taxon>
        <taxon>Spirochaetota</taxon>
        <taxon>Spirochaetia</taxon>
        <taxon>Spirochaetales</taxon>
        <taxon>Spirochaetaceae</taxon>
        <taxon>Alkalispirochaeta</taxon>
    </lineage>
</organism>
<dbReference type="Pfam" id="PF07559">
    <property type="entry name" value="FlgE_D2"/>
    <property type="match status" value="1"/>
</dbReference>
<comment type="subcellular location">
    <subcellularLocation>
        <location evidence="1 5">Bacterial flagellum basal body</location>
    </subcellularLocation>
</comment>
<comment type="similarity">
    <text evidence="2 5">Belongs to the flagella basal body rod proteins family.</text>
</comment>
<dbReference type="InterPro" id="IPR037925">
    <property type="entry name" value="FlgE/F/G-like"/>
</dbReference>
<dbReference type="Gene3D" id="2.60.98.20">
    <property type="entry name" value="Flagellar hook protein FlgE"/>
    <property type="match status" value="1"/>
</dbReference>
<comment type="function">
    <text evidence="5">A flexible structure which links the flagellar filament to the drive apparatus in the basal body.</text>
</comment>
<dbReference type="GO" id="GO:0009425">
    <property type="term" value="C:bacterial-type flagellum basal body"/>
    <property type="evidence" value="ECO:0007669"/>
    <property type="project" value="UniProtKB-SubCell"/>
</dbReference>
<keyword evidence="10" id="KW-0966">Cell projection</keyword>
<keyword evidence="11" id="KW-1185">Reference proteome</keyword>
<reference evidence="11" key="1">
    <citation type="submission" date="2015-12" db="EMBL/GenBank/DDBJ databases">
        <authorList>
            <person name="Lodha T.D."/>
            <person name="Chintalapati S."/>
            <person name="Chintalapati V.R."/>
            <person name="Sravanthi T."/>
        </authorList>
    </citation>
    <scope>NUCLEOTIDE SEQUENCE [LARGE SCALE GENOMIC DNA]</scope>
    <source>
        <strain evidence="11">JC133</strain>
    </source>
</reference>
<dbReference type="Pfam" id="PF00460">
    <property type="entry name" value="Flg_bb_rod"/>
    <property type="match status" value="1"/>
</dbReference>
<dbReference type="Pfam" id="PF22692">
    <property type="entry name" value="LlgE_F_G_D1"/>
    <property type="match status" value="1"/>
</dbReference>
<dbReference type="PANTHER" id="PTHR30435:SF1">
    <property type="entry name" value="FLAGELLAR HOOK PROTEIN FLGE"/>
    <property type="match status" value="1"/>
</dbReference>
<evidence type="ECO:0000256" key="3">
    <source>
        <dbReference type="ARBA" id="ARBA00019015"/>
    </source>
</evidence>
<dbReference type="RefSeq" id="WP_103679370.1">
    <property type="nucleotide sequence ID" value="NZ_LPWH01000007.1"/>
</dbReference>
<dbReference type="OrthoDB" id="9804559at2"/>
<evidence type="ECO:0000256" key="2">
    <source>
        <dbReference type="ARBA" id="ARBA00009677"/>
    </source>
</evidence>
<evidence type="ECO:0000259" key="9">
    <source>
        <dbReference type="Pfam" id="PF22692"/>
    </source>
</evidence>
<dbReference type="SUPFAM" id="SSF117143">
    <property type="entry name" value="Flagellar hook protein flgE"/>
    <property type="match status" value="1"/>
</dbReference>
<evidence type="ECO:0000259" key="8">
    <source>
        <dbReference type="Pfam" id="PF07559"/>
    </source>
</evidence>
<dbReference type="NCBIfam" id="NF004241">
    <property type="entry name" value="PRK05682.1-5"/>
    <property type="match status" value="1"/>
</dbReference>
<keyword evidence="10" id="KW-0282">Flagellum</keyword>
<feature type="domain" description="Flagellar hook protein FlgE/F/G-like D1" evidence="9">
    <location>
        <begin position="95"/>
        <end position="157"/>
    </location>
</feature>
<protein>
    <recommendedName>
        <fullName evidence="3 5">Flagellar hook protein FlgE</fullName>
    </recommendedName>
</protein>
<dbReference type="InterPro" id="IPR037058">
    <property type="entry name" value="Falgellar_hook_FlgE_sf"/>
</dbReference>
<feature type="domain" description="Flagellar basal-body/hook protein C-terminal" evidence="7">
    <location>
        <begin position="424"/>
        <end position="468"/>
    </location>
</feature>
<dbReference type="InterPro" id="IPR020013">
    <property type="entry name" value="Flagellar_FlgE/F/G"/>
</dbReference>
<dbReference type="InterPro" id="IPR053967">
    <property type="entry name" value="LlgE_F_G-like_D1"/>
</dbReference>
<dbReference type="PANTHER" id="PTHR30435">
    <property type="entry name" value="FLAGELLAR PROTEIN"/>
    <property type="match status" value="1"/>
</dbReference>
<feature type="domain" description="Flagellar hook protein FlgE D2" evidence="8">
    <location>
        <begin position="179"/>
        <end position="350"/>
    </location>
</feature>
<dbReference type="GO" id="GO:0005829">
    <property type="term" value="C:cytosol"/>
    <property type="evidence" value="ECO:0007669"/>
    <property type="project" value="TreeGrafter"/>
</dbReference>
<dbReference type="NCBIfam" id="TIGR03506">
    <property type="entry name" value="FlgEFG_subfam"/>
    <property type="match status" value="1"/>
</dbReference>
<dbReference type="Pfam" id="PF06429">
    <property type="entry name" value="Flg_bbr_C"/>
    <property type="match status" value="1"/>
</dbReference>
<dbReference type="InterPro" id="IPR011491">
    <property type="entry name" value="FlgE_D2"/>
</dbReference>
<evidence type="ECO:0000313" key="11">
    <source>
        <dbReference type="Proteomes" id="UP000237350"/>
    </source>
</evidence>
<comment type="caution">
    <text evidence="10">The sequence shown here is derived from an EMBL/GenBank/DDBJ whole genome shotgun (WGS) entry which is preliminary data.</text>
</comment>
<evidence type="ECO:0000313" key="10">
    <source>
        <dbReference type="EMBL" id="POR04719.1"/>
    </source>
</evidence>
<dbReference type="GO" id="GO:0071978">
    <property type="term" value="P:bacterial-type flagellum-dependent swarming motility"/>
    <property type="evidence" value="ECO:0007669"/>
    <property type="project" value="TreeGrafter"/>
</dbReference>
<feature type="domain" description="Flagellar basal body rod protein N-terminal" evidence="6">
    <location>
        <begin position="5"/>
        <end position="35"/>
    </location>
</feature>
<evidence type="ECO:0000259" key="7">
    <source>
        <dbReference type="Pfam" id="PF06429"/>
    </source>
</evidence>
<evidence type="ECO:0000256" key="1">
    <source>
        <dbReference type="ARBA" id="ARBA00004117"/>
    </source>
</evidence>
<dbReference type="InterPro" id="IPR019776">
    <property type="entry name" value="Flagellar_basal_body_rod_CS"/>
</dbReference>